<proteinExistence type="predicted"/>
<organism evidence="1 2">
    <name type="scientific">Brucella anthropi</name>
    <name type="common">Ochrobactrum anthropi</name>
    <dbReference type="NCBI Taxonomy" id="529"/>
    <lineage>
        <taxon>Bacteria</taxon>
        <taxon>Pseudomonadati</taxon>
        <taxon>Pseudomonadota</taxon>
        <taxon>Alphaproteobacteria</taxon>
        <taxon>Hyphomicrobiales</taxon>
        <taxon>Brucellaceae</taxon>
        <taxon>Brucella/Ochrobactrum group</taxon>
        <taxon>Brucella</taxon>
    </lineage>
</organism>
<reference evidence="1 2" key="1">
    <citation type="submission" date="2019-09" db="EMBL/GenBank/DDBJ databases">
        <title>Taxonomic organization of the family Brucellaceae based on a phylogenomic approach.</title>
        <authorList>
            <person name="Leclercq S."/>
            <person name="Cloeckaert A."/>
            <person name="Zygmunt M.S."/>
        </authorList>
    </citation>
    <scope>NUCLEOTIDE SEQUENCE [LARGE SCALE GENOMIC DNA]</scope>
    <source>
        <strain evidence="1 2">LMG 3313</strain>
    </source>
</reference>
<name>A0A6L3Z1C3_BRUAN</name>
<sequence>MLRALLHSKDLGTQTIGAEGKLSWRQIFKASEDFLTASVFSRLSYLDGPELWEVLREASGHALPSYKVVSLQNVEFWPRWSLSSRDFVEPDIFLQFSLGDPEVFVDVLVEAKLGAGLSQYSDQWIAEIEAYTEQFPDNDRHQFYFLAVGGLGSNIKRRTEDLAARTIEAVGHANISGTSWSKLTDVVHAHAHRKGQKSRILDDILEALALCGERHIDALSTLKSVNRNWSLDQISLLKVA</sequence>
<protein>
    <submittedName>
        <fullName evidence="1">Uncharacterized protein</fullName>
    </submittedName>
</protein>
<gene>
    <name evidence="1" type="ORF">F9L04_20360</name>
</gene>
<evidence type="ECO:0000313" key="2">
    <source>
        <dbReference type="Proteomes" id="UP000481876"/>
    </source>
</evidence>
<dbReference type="EMBL" id="WBWS01000024">
    <property type="protein sequence ID" value="KAB2764332.1"/>
    <property type="molecule type" value="Genomic_DNA"/>
</dbReference>
<dbReference type="Proteomes" id="UP000481876">
    <property type="component" value="Unassembled WGS sequence"/>
</dbReference>
<dbReference type="RefSeq" id="WP_151664141.1">
    <property type="nucleotide sequence ID" value="NZ_WBWS01000024.1"/>
</dbReference>
<accession>A0A6L3Z1C3</accession>
<dbReference type="AlphaFoldDB" id="A0A6L3Z1C3"/>
<evidence type="ECO:0000313" key="1">
    <source>
        <dbReference type="EMBL" id="KAB2764332.1"/>
    </source>
</evidence>
<comment type="caution">
    <text evidence="1">The sequence shown here is derived from an EMBL/GenBank/DDBJ whole genome shotgun (WGS) entry which is preliminary data.</text>
</comment>